<gene>
    <name evidence="1" type="ORF">TRIVIDRAFT_217700</name>
</gene>
<dbReference type="VEuPathDB" id="FungiDB:TRIVIDRAFT_217700"/>
<sequence length="63" mass="7302">MSIKCEQAQYGISPQWRDKDMGSDLDFYAVNLKERLDKLVAYKWKDSLRQAADEFERELGASG</sequence>
<evidence type="ECO:0000313" key="1">
    <source>
        <dbReference type="EMBL" id="EHK27103.1"/>
    </source>
</evidence>
<dbReference type="HOGENOM" id="CLU_2886106_0_0_1"/>
<reference evidence="1 2" key="1">
    <citation type="journal article" date="2011" name="Genome Biol.">
        <title>Comparative genome sequence analysis underscores mycoparasitism as the ancestral life style of Trichoderma.</title>
        <authorList>
            <person name="Kubicek C.P."/>
            <person name="Herrera-Estrella A."/>
            <person name="Seidl-Seiboth V."/>
            <person name="Martinez D.A."/>
            <person name="Druzhinina I.S."/>
            <person name="Thon M."/>
            <person name="Zeilinger S."/>
            <person name="Casas-Flores S."/>
            <person name="Horwitz B.A."/>
            <person name="Mukherjee P.K."/>
            <person name="Mukherjee M."/>
            <person name="Kredics L."/>
            <person name="Alcaraz L.D."/>
            <person name="Aerts A."/>
            <person name="Antal Z."/>
            <person name="Atanasova L."/>
            <person name="Cervantes-Badillo M.G."/>
            <person name="Challacombe J."/>
            <person name="Chertkov O."/>
            <person name="McCluskey K."/>
            <person name="Coulpier F."/>
            <person name="Deshpande N."/>
            <person name="von Doehren H."/>
            <person name="Ebbole D.J."/>
            <person name="Esquivel-Naranjo E.U."/>
            <person name="Fekete E."/>
            <person name="Flipphi M."/>
            <person name="Glaser F."/>
            <person name="Gomez-Rodriguez E.Y."/>
            <person name="Gruber S."/>
            <person name="Han C."/>
            <person name="Henrissat B."/>
            <person name="Hermosa R."/>
            <person name="Hernandez-Onate M."/>
            <person name="Karaffa L."/>
            <person name="Kosti I."/>
            <person name="Le Crom S."/>
            <person name="Lindquist E."/>
            <person name="Lucas S."/>
            <person name="Luebeck M."/>
            <person name="Luebeck P.S."/>
            <person name="Margeot A."/>
            <person name="Metz B."/>
            <person name="Misra M."/>
            <person name="Nevalainen H."/>
            <person name="Omann M."/>
            <person name="Packer N."/>
            <person name="Perrone G."/>
            <person name="Uresti-Rivera E.E."/>
            <person name="Salamov A."/>
            <person name="Schmoll M."/>
            <person name="Seiboth B."/>
            <person name="Shapiro H."/>
            <person name="Sukno S."/>
            <person name="Tamayo-Ramos J.A."/>
            <person name="Tisch D."/>
            <person name="Wiest A."/>
            <person name="Wilkinson H.H."/>
            <person name="Zhang M."/>
            <person name="Coutinho P.M."/>
            <person name="Kenerley C.M."/>
            <person name="Monte E."/>
            <person name="Baker S.E."/>
            <person name="Grigoriev I.V."/>
        </authorList>
    </citation>
    <scope>NUCLEOTIDE SEQUENCE [LARGE SCALE GENOMIC DNA]</scope>
    <source>
        <strain evidence="2">Gv29-8 / FGSC 10586</strain>
    </source>
</reference>
<protein>
    <submittedName>
        <fullName evidence="1">Uncharacterized protein</fullName>
    </submittedName>
</protein>
<name>G9MFD7_HYPVG</name>
<dbReference type="EMBL" id="ABDF02000001">
    <property type="protein sequence ID" value="EHK27103.1"/>
    <property type="molecule type" value="Genomic_DNA"/>
</dbReference>
<dbReference type="RefSeq" id="XP_013961317.1">
    <property type="nucleotide sequence ID" value="XM_014105842.1"/>
</dbReference>
<comment type="caution">
    <text evidence="1">The sequence shown here is derived from an EMBL/GenBank/DDBJ whole genome shotgun (WGS) entry which is preliminary data.</text>
</comment>
<accession>G9MFD7</accession>
<dbReference type="InParanoid" id="G9MFD7"/>
<dbReference type="AlphaFoldDB" id="G9MFD7"/>
<evidence type="ECO:0000313" key="2">
    <source>
        <dbReference type="Proteomes" id="UP000007115"/>
    </source>
</evidence>
<dbReference type="Proteomes" id="UP000007115">
    <property type="component" value="Unassembled WGS sequence"/>
</dbReference>
<dbReference type="GeneID" id="25791299"/>
<keyword evidence="2" id="KW-1185">Reference proteome</keyword>
<organism evidence="1 2">
    <name type="scientific">Hypocrea virens (strain Gv29-8 / FGSC 10586)</name>
    <name type="common">Gliocladium virens</name>
    <name type="synonym">Trichoderma virens</name>
    <dbReference type="NCBI Taxonomy" id="413071"/>
    <lineage>
        <taxon>Eukaryota</taxon>
        <taxon>Fungi</taxon>
        <taxon>Dikarya</taxon>
        <taxon>Ascomycota</taxon>
        <taxon>Pezizomycotina</taxon>
        <taxon>Sordariomycetes</taxon>
        <taxon>Hypocreomycetidae</taxon>
        <taxon>Hypocreales</taxon>
        <taxon>Hypocreaceae</taxon>
        <taxon>Trichoderma</taxon>
    </lineage>
</organism>
<proteinExistence type="predicted"/>
<dbReference type="OrthoDB" id="417877at2759"/>